<dbReference type="PANTHER" id="PTHR38846">
    <property type="entry name" value="C3H1-TYPE DOMAIN-CONTAINING PROTEIN"/>
    <property type="match status" value="1"/>
</dbReference>
<evidence type="ECO:0000256" key="2">
    <source>
        <dbReference type="SAM" id="Phobius"/>
    </source>
</evidence>
<feature type="region of interest" description="Disordered" evidence="1">
    <location>
        <begin position="588"/>
        <end position="660"/>
    </location>
</feature>
<dbReference type="EMBL" id="QPFP01000030">
    <property type="protein sequence ID" value="TEB28862.1"/>
    <property type="molecule type" value="Genomic_DNA"/>
</dbReference>
<keyword evidence="2" id="KW-0472">Membrane</keyword>
<evidence type="ECO:0000313" key="4">
    <source>
        <dbReference type="Proteomes" id="UP000298030"/>
    </source>
</evidence>
<name>A0A4Y7T5I8_COPMI</name>
<keyword evidence="4" id="KW-1185">Reference proteome</keyword>
<organism evidence="3 4">
    <name type="scientific">Coprinellus micaceus</name>
    <name type="common">Glistening ink-cap mushroom</name>
    <name type="synonym">Coprinus micaceus</name>
    <dbReference type="NCBI Taxonomy" id="71717"/>
    <lineage>
        <taxon>Eukaryota</taxon>
        <taxon>Fungi</taxon>
        <taxon>Dikarya</taxon>
        <taxon>Basidiomycota</taxon>
        <taxon>Agaricomycotina</taxon>
        <taxon>Agaricomycetes</taxon>
        <taxon>Agaricomycetidae</taxon>
        <taxon>Agaricales</taxon>
        <taxon>Agaricineae</taxon>
        <taxon>Psathyrellaceae</taxon>
        <taxon>Coprinellus</taxon>
    </lineage>
</organism>
<dbReference type="STRING" id="71717.A0A4Y7T5I8"/>
<evidence type="ECO:0000256" key="1">
    <source>
        <dbReference type="SAM" id="MobiDB-lite"/>
    </source>
</evidence>
<feature type="transmembrane region" description="Helical" evidence="2">
    <location>
        <begin position="232"/>
        <end position="251"/>
    </location>
</feature>
<keyword evidence="2" id="KW-1133">Transmembrane helix</keyword>
<protein>
    <submittedName>
        <fullName evidence="3">Uncharacterized protein</fullName>
    </submittedName>
</protein>
<reference evidence="3 4" key="1">
    <citation type="journal article" date="2019" name="Nat. Ecol. Evol.">
        <title>Megaphylogeny resolves global patterns of mushroom evolution.</title>
        <authorList>
            <person name="Varga T."/>
            <person name="Krizsan K."/>
            <person name="Foldi C."/>
            <person name="Dima B."/>
            <person name="Sanchez-Garcia M."/>
            <person name="Sanchez-Ramirez S."/>
            <person name="Szollosi G.J."/>
            <person name="Szarkandi J.G."/>
            <person name="Papp V."/>
            <person name="Albert L."/>
            <person name="Andreopoulos W."/>
            <person name="Angelini C."/>
            <person name="Antonin V."/>
            <person name="Barry K.W."/>
            <person name="Bougher N.L."/>
            <person name="Buchanan P."/>
            <person name="Buyck B."/>
            <person name="Bense V."/>
            <person name="Catcheside P."/>
            <person name="Chovatia M."/>
            <person name="Cooper J."/>
            <person name="Damon W."/>
            <person name="Desjardin D."/>
            <person name="Finy P."/>
            <person name="Geml J."/>
            <person name="Haridas S."/>
            <person name="Hughes K."/>
            <person name="Justo A."/>
            <person name="Karasinski D."/>
            <person name="Kautmanova I."/>
            <person name="Kiss B."/>
            <person name="Kocsube S."/>
            <person name="Kotiranta H."/>
            <person name="LaButti K.M."/>
            <person name="Lechner B.E."/>
            <person name="Liimatainen K."/>
            <person name="Lipzen A."/>
            <person name="Lukacs Z."/>
            <person name="Mihaltcheva S."/>
            <person name="Morgado L.N."/>
            <person name="Niskanen T."/>
            <person name="Noordeloos M.E."/>
            <person name="Ohm R.A."/>
            <person name="Ortiz-Santana B."/>
            <person name="Ovrebo C."/>
            <person name="Racz N."/>
            <person name="Riley R."/>
            <person name="Savchenko A."/>
            <person name="Shiryaev A."/>
            <person name="Soop K."/>
            <person name="Spirin V."/>
            <person name="Szebenyi C."/>
            <person name="Tomsovsky M."/>
            <person name="Tulloss R.E."/>
            <person name="Uehling J."/>
            <person name="Grigoriev I.V."/>
            <person name="Vagvolgyi C."/>
            <person name="Papp T."/>
            <person name="Martin F.M."/>
            <person name="Miettinen O."/>
            <person name="Hibbett D.S."/>
            <person name="Nagy L.G."/>
        </authorList>
    </citation>
    <scope>NUCLEOTIDE SEQUENCE [LARGE SCALE GENOMIC DNA]</scope>
    <source>
        <strain evidence="3 4">FP101781</strain>
    </source>
</reference>
<gene>
    <name evidence="3" type="ORF">FA13DRAFT_1793703</name>
</gene>
<dbReference type="PANTHER" id="PTHR38846:SF1">
    <property type="entry name" value="C3H1-TYPE DOMAIN-CONTAINING PROTEIN"/>
    <property type="match status" value="1"/>
</dbReference>
<feature type="compositionally biased region" description="Basic and acidic residues" evidence="1">
    <location>
        <begin position="603"/>
        <end position="617"/>
    </location>
</feature>
<accession>A0A4Y7T5I8</accession>
<dbReference type="AlphaFoldDB" id="A0A4Y7T5I8"/>
<evidence type="ECO:0000313" key="3">
    <source>
        <dbReference type="EMBL" id="TEB28862.1"/>
    </source>
</evidence>
<dbReference type="OrthoDB" id="6105938at2759"/>
<dbReference type="Proteomes" id="UP000298030">
    <property type="component" value="Unassembled WGS sequence"/>
</dbReference>
<comment type="caution">
    <text evidence="3">The sequence shown here is derived from an EMBL/GenBank/DDBJ whole genome shotgun (WGS) entry which is preliminary data.</text>
</comment>
<feature type="region of interest" description="Disordered" evidence="1">
    <location>
        <begin position="176"/>
        <end position="225"/>
    </location>
</feature>
<sequence length="677" mass="75941">MASESTNPMAAFFALYPSFNYNPANSSAAEFRRLCRYMDWEMDDNEQKSAWFEFQNAVARLFNGVYGTDATSLQAWQHLCRRVRIDPPPDVLEEAREAVFNTHVNLMDLAEVELHPGREVRLWPTEARLAKYTRDTGRIVSSSSPMAGGLLKALLRYIFHPPRKDLRRDQFGKYIRTKGNSGRNRRGPAPDRATDGGSREEESAIQANAGVSDGAAGGQTKKKKKTKGKARALRFLFYLWAQVIITGTIMASQSATANHIVAFFGTYRSFKYDPTAPSAASEFNRLCQQMRWERGGLDQKKAWKDFQVALAKQFNKLYGTDVDNLKAWQRLCSTLKIEPVPKSLKEARWAVLNIHANPVDLIEGFKGSKEIKTFESEAELADYSSKSRKLMYPSTPGAGALLRMLLNPRDLTLKGLKRSESEAAESSQPEEVNPVLSFFERYPTFTYNHAAPSAASEFRRLCEHKGWEKGNADQKAAWRDFQDALAKQFNSLYGVRVDNLKLWQRVCSTLRIEPLPGNLAAAQEAVFKTHFNLVDLIEGYKSAREIKTFESDIELAEYSRRSGKIISESSPAAGAFLQAIMRHQIHGPLNRPLKPHQLGRNAMSRDKGGRGGKDSSKKAARGRGGQGRGGGPGRVAEPEEEDGTRRKREGARGATRKQLVQCSVERSGAFLDYDKYE</sequence>
<feature type="compositionally biased region" description="Basic and acidic residues" evidence="1">
    <location>
        <begin position="188"/>
        <end position="202"/>
    </location>
</feature>
<proteinExistence type="predicted"/>
<feature type="compositionally biased region" description="Gly residues" evidence="1">
    <location>
        <begin position="622"/>
        <end position="633"/>
    </location>
</feature>
<keyword evidence="2" id="KW-0812">Transmembrane</keyword>